<dbReference type="EMBL" id="BGPR01083567">
    <property type="protein sequence ID" value="GBL91911.1"/>
    <property type="molecule type" value="Genomic_DNA"/>
</dbReference>
<evidence type="ECO:0000313" key="2">
    <source>
        <dbReference type="Proteomes" id="UP000499080"/>
    </source>
</evidence>
<feature type="non-terminal residue" evidence="1">
    <location>
        <position position="93"/>
    </location>
</feature>
<name>A0A4Y2BI24_ARAVE</name>
<dbReference type="AlphaFoldDB" id="A0A4Y2BI24"/>
<keyword evidence="2" id="KW-1185">Reference proteome</keyword>
<comment type="caution">
    <text evidence="1">The sequence shown here is derived from an EMBL/GenBank/DDBJ whole genome shotgun (WGS) entry which is preliminary data.</text>
</comment>
<organism evidence="1 2">
    <name type="scientific">Araneus ventricosus</name>
    <name type="common">Orbweaver spider</name>
    <name type="synonym">Epeira ventricosa</name>
    <dbReference type="NCBI Taxonomy" id="182803"/>
    <lineage>
        <taxon>Eukaryota</taxon>
        <taxon>Metazoa</taxon>
        <taxon>Ecdysozoa</taxon>
        <taxon>Arthropoda</taxon>
        <taxon>Chelicerata</taxon>
        <taxon>Arachnida</taxon>
        <taxon>Araneae</taxon>
        <taxon>Araneomorphae</taxon>
        <taxon>Entelegynae</taxon>
        <taxon>Araneoidea</taxon>
        <taxon>Araneidae</taxon>
        <taxon>Araneus</taxon>
    </lineage>
</organism>
<gene>
    <name evidence="1" type="ORF">AVEN_217182_1</name>
</gene>
<reference evidence="1 2" key="1">
    <citation type="journal article" date="2019" name="Sci. Rep.">
        <title>Orb-weaving spider Araneus ventricosus genome elucidates the spidroin gene catalogue.</title>
        <authorList>
            <person name="Kono N."/>
            <person name="Nakamura H."/>
            <person name="Ohtoshi R."/>
            <person name="Moran D.A.P."/>
            <person name="Shinohara A."/>
            <person name="Yoshida Y."/>
            <person name="Fujiwara M."/>
            <person name="Mori M."/>
            <person name="Tomita M."/>
            <person name="Arakawa K."/>
        </authorList>
    </citation>
    <scope>NUCLEOTIDE SEQUENCE [LARGE SCALE GENOMIC DNA]</scope>
</reference>
<protein>
    <submittedName>
        <fullName evidence="1">Uncharacterized protein</fullName>
    </submittedName>
</protein>
<dbReference type="Proteomes" id="UP000499080">
    <property type="component" value="Unassembled WGS sequence"/>
</dbReference>
<accession>A0A4Y2BI24</accession>
<sequence>MKNGDEIEVPFRNQIRNKGNKIIKDLWQNRWNDSKNVRWTKNLIDKVNVDGLYGDFYINQILTAHGVFREHQARFLEKRRYVYAAKKRDLFFT</sequence>
<dbReference type="OrthoDB" id="6515318at2759"/>
<proteinExistence type="predicted"/>
<evidence type="ECO:0000313" key="1">
    <source>
        <dbReference type="EMBL" id="GBL91911.1"/>
    </source>
</evidence>